<reference evidence="1 2" key="1">
    <citation type="submission" date="2019-05" db="EMBL/GenBank/DDBJ databases">
        <title>Another draft genome of Portunus trituberculatus and its Hox gene families provides insights of decapod evolution.</title>
        <authorList>
            <person name="Jeong J.-H."/>
            <person name="Song I."/>
            <person name="Kim S."/>
            <person name="Choi T."/>
            <person name="Kim D."/>
            <person name="Ryu S."/>
            <person name="Kim W."/>
        </authorList>
    </citation>
    <scope>NUCLEOTIDE SEQUENCE [LARGE SCALE GENOMIC DNA]</scope>
    <source>
        <tissue evidence="1">Muscle</tissue>
    </source>
</reference>
<evidence type="ECO:0000313" key="2">
    <source>
        <dbReference type="Proteomes" id="UP000324222"/>
    </source>
</evidence>
<comment type="caution">
    <text evidence="1">The sequence shown here is derived from an EMBL/GenBank/DDBJ whole genome shotgun (WGS) entry which is preliminary data.</text>
</comment>
<organism evidence="1 2">
    <name type="scientific">Portunus trituberculatus</name>
    <name type="common">Swimming crab</name>
    <name type="synonym">Neptunus trituberculatus</name>
    <dbReference type="NCBI Taxonomy" id="210409"/>
    <lineage>
        <taxon>Eukaryota</taxon>
        <taxon>Metazoa</taxon>
        <taxon>Ecdysozoa</taxon>
        <taxon>Arthropoda</taxon>
        <taxon>Crustacea</taxon>
        <taxon>Multicrustacea</taxon>
        <taxon>Malacostraca</taxon>
        <taxon>Eumalacostraca</taxon>
        <taxon>Eucarida</taxon>
        <taxon>Decapoda</taxon>
        <taxon>Pleocyemata</taxon>
        <taxon>Brachyura</taxon>
        <taxon>Eubrachyura</taxon>
        <taxon>Portunoidea</taxon>
        <taxon>Portunidae</taxon>
        <taxon>Portuninae</taxon>
        <taxon>Portunus</taxon>
    </lineage>
</organism>
<dbReference type="EMBL" id="VSRR010003094">
    <property type="protein sequence ID" value="MPC34627.1"/>
    <property type="molecule type" value="Genomic_DNA"/>
</dbReference>
<proteinExistence type="predicted"/>
<protein>
    <submittedName>
        <fullName evidence="1">Uncharacterized protein</fullName>
    </submittedName>
</protein>
<accession>A0A5B7EMY4</accession>
<dbReference type="AlphaFoldDB" id="A0A5B7EMY4"/>
<keyword evidence="2" id="KW-1185">Reference proteome</keyword>
<name>A0A5B7EMY4_PORTR</name>
<dbReference type="Proteomes" id="UP000324222">
    <property type="component" value="Unassembled WGS sequence"/>
</dbReference>
<gene>
    <name evidence="1" type="ORF">E2C01_028023</name>
</gene>
<evidence type="ECO:0000313" key="1">
    <source>
        <dbReference type="EMBL" id="MPC34627.1"/>
    </source>
</evidence>
<sequence>MDSLCLKYDRDYVYHRYTGKRKSSTVCASRVDFASSIGCSTQHPVSLLRGSGCGEPTCCYG</sequence>